<accession>A0A1B8A9C5</accession>
<dbReference type="Proteomes" id="UP000091967">
    <property type="component" value="Unassembled WGS sequence"/>
</dbReference>
<dbReference type="InterPro" id="IPR003347">
    <property type="entry name" value="JmjC_dom"/>
</dbReference>
<sequence length="365" mass="40925">MPDRECYYCLTEIAKQFPRHLGKHNGVGLETHDLLREFVKSADESADKSPRYSEPELAKLVKRLIHSTGGLSSLKEASQDCYFLPADSCRVEGVTDEDILNDCLHNFDKTKSTVYSSEKPRSPLKIANLVPVLAQLDKPNPSCVKYATNLGPGDGVKRPKVLAGEPSDSEMKTYTNITPEGTFIDLHVDQGYEGITLVGRGCVKLWVMFPPTEHNLTIWDEYRESQEILKSSWDRLKGGKVAIQTGNQAIILKPGLLHSTFTLRGGLVFGLTYITKSCLTVTPKLLRIEHDHFQKLGDDDLSPFLESILICMSPESDRQDEALRVLCEMPKIRAVKKNDLLAKIKDAITSADCRHCGKRWRSHWG</sequence>
<organism evidence="2 3">
    <name type="scientific">Fusarium poae</name>
    <dbReference type="NCBI Taxonomy" id="36050"/>
    <lineage>
        <taxon>Eukaryota</taxon>
        <taxon>Fungi</taxon>
        <taxon>Dikarya</taxon>
        <taxon>Ascomycota</taxon>
        <taxon>Pezizomycotina</taxon>
        <taxon>Sordariomycetes</taxon>
        <taxon>Hypocreomycetidae</taxon>
        <taxon>Hypocreales</taxon>
        <taxon>Nectriaceae</taxon>
        <taxon>Fusarium</taxon>
    </lineage>
</organism>
<dbReference type="STRING" id="36050.A0A1B8A9C5"/>
<dbReference type="SUPFAM" id="SSF51197">
    <property type="entry name" value="Clavaminate synthase-like"/>
    <property type="match status" value="1"/>
</dbReference>
<dbReference type="Gene3D" id="2.60.120.650">
    <property type="entry name" value="Cupin"/>
    <property type="match status" value="1"/>
</dbReference>
<dbReference type="EMBL" id="LYXU01000046">
    <property type="protein sequence ID" value="OBS17081.1"/>
    <property type="molecule type" value="Genomic_DNA"/>
</dbReference>
<feature type="domain" description="JmjC" evidence="1">
    <location>
        <begin position="119"/>
        <end position="290"/>
    </location>
</feature>
<name>A0A1B8A9C5_FUSPO</name>
<gene>
    <name evidence="2" type="ORF">FPOA_12360</name>
</gene>
<dbReference type="PROSITE" id="PS51184">
    <property type="entry name" value="JMJC"/>
    <property type="match status" value="1"/>
</dbReference>
<evidence type="ECO:0000313" key="3">
    <source>
        <dbReference type="Proteomes" id="UP000091967"/>
    </source>
</evidence>
<protein>
    <recommendedName>
        <fullName evidence="1">JmjC domain-containing protein</fullName>
    </recommendedName>
</protein>
<keyword evidence="3" id="KW-1185">Reference proteome</keyword>
<evidence type="ECO:0000259" key="1">
    <source>
        <dbReference type="PROSITE" id="PS51184"/>
    </source>
</evidence>
<comment type="caution">
    <text evidence="2">The sequence shown here is derived from an EMBL/GenBank/DDBJ whole genome shotgun (WGS) entry which is preliminary data.</text>
</comment>
<dbReference type="AlphaFoldDB" id="A0A1B8A9C5"/>
<reference evidence="2 3" key="1">
    <citation type="submission" date="2016-06" db="EMBL/GenBank/DDBJ databases">
        <title>Living apart together: crosstalk between the core and supernumerary genomes in a fungal plant pathogen.</title>
        <authorList>
            <person name="Vanheule A."/>
            <person name="Audenaert K."/>
            <person name="Warris S."/>
            <person name="Van De Geest H."/>
            <person name="Schijlen E."/>
            <person name="Hofte M."/>
            <person name="De Saeger S."/>
            <person name="Haesaert G."/>
            <person name="Waalwijk C."/>
            <person name="Van Der Lee T."/>
        </authorList>
    </citation>
    <scope>NUCLEOTIDE SEQUENCE [LARGE SCALE GENOMIC DNA]</scope>
    <source>
        <strain evidence="2 3">2516</strain>
    </source>
</reference>
<proteinExistence type="predicted"/>
<evidence type="ECO:0000313" key="2">
    <source>
        <dbReference type="EMBL" id="OBS17081.1"/>
    </source>
</evidence>